<sequence length="237" mass="26638">MKKSKTTQIQEQYLTLKAPFAAFRPFQSGQYRSTTPIPSPSTVYGLLLNLAGIEQRSESTSPITLIRNDLPEIEIAIAIPANTKSETAILSQQLHQYSVGESDKELAKKTHGAKSWIAPVRREVIVNLNLIVGFKAELELRDRILQGLNGQLDQPRYGLPFAGDNNFLFDEIEPLETPPLARWYYPYEDNSIPASGVCRLTIWIDRADNTKTQTAVFIPSHFVNYPPDQAWVKIPIG</sequence>
<protein>
    <submittedName>
        <fullName evidence="2">Uncharacterized protein</fullName>
    </submittedName>
</protein>
<dbReference type="RefSeq" id="WP_083623610.1">
    <property type="nucleotide sequence ID" value="NZ_LR735026.1"/>
</dbReference>
<name>A0A7Z9BI66_9CYAN</name>
<dbReference type="InterPro" id="IPR013415">
    <property type="entry name" value="Cas5_Cmx5_DevS"/>
</dbReference>
<proteinExistence type="predicted"/>
<dbReference type="InterPro" id="IPR013422">
    <property type="entry name" value="CRISPR-assoc_prot_Cas5_N"/>
</dbReference>
<dbReference type="AlphaFoldDB" id="A0A7Z9BI66"/>
<dbReference type="Pfam" id="PF09704">
    <property type="entry name" value="Cas_Cas5d"/>
    <property type="match status" value="1"/>
</dbReference>
<dbReference type="OrthoDB" id="344955at2"/>
<dbReference type="GO" id="GO:0051607">
    <property type="term" value="P:defense response to virus"/>
    <property type="evidence" value="ECO:0007669"/>
    <property type="project" value="UniProtKB-KW"/>
</dbReference>
<keyword evidence="1" id="KW-0051">Antiviral defense</keyword>
<accession>A0A7Z9BI66</accession>
<dbReference type="NCBIfam" id="TIGR02593">
    <property type="entry name" value="CRISPR_cas5"/>
    <property type="match status" value="1"/>
</dbReference>
<reference evidence="2" key="1">
    <citation type="submission" date="2019-10" db="EMBL/GenBank/DDBJ databases">
        <authorList>
            <consortium name="Genoscope - CEA"/>
            <person name="William W."/>
        </authorList>
    </citation>
    <scope>NUCLEOTIDE SEQUENCE [LARGE SCALE GENOMIC DNA]</scope>
    <source>
        <strain evidence="2">BBR_PRJEB10994</strain>
    </source>
</reference>
<dbReference type="Gene3D" id="3.30.70.2660">
    <property type="match status" value="1"/>
</dbReference>
<comment type="caution">
    <text evidence="2">The sequence shown here is derived from an EMBL/GenBank/DDBJ whole genome shotgun (WGS) entry which is preliminary data.</text>
</comment>
<dbReference type="GO" id="GO:0043571">
    <property type="term" value="P:maintenance of CRISPR repeat elements"/>
    <property type="evidence" value="ECO:0007669"/>
    <property type="project" value="InterPro"/>
</dbReference>
<dbReference type="EMBL" id="CZCS02000008">
    <property type="protein sequence ID" value="VXD12147.1"/>
    <property type="molecule type" value="Genomic_DNA"/>
</dbReference>
<organism evidence="2 3">
    <name type="scientific">Planktothrix paucivesiculata PCC 9631</name>
    <dbReference type="NCBI Taxonomy" id="671071"/>
    <lineage>
        <taxon>Bacteria</taxon>
        <taxon>Bacillati</taxon>
        <taxon>Cyanobacteriota</taxon>
        <taxon>Cyanophyceae</taxon>
        <taxon>Oscillatoriophycideae</taxon>
        <taxon>Oscillatoriales</taxon>
        <taxon>Microcoleaceae</taxon>
        <taxon>Planktothrix</taxon>
    </lineage>
</organism>
<keyword evidence="3" id="KW-1185">Reference proteome</keyword>
<dbReference type="NCBIfam" id="TIGR02586">
    <property type="entry name" value="cas5_cmx5_devS"/>
    <property type="match status" value="1"/>
</dbReference>
<evidence type="ECO:0000313" key="3">
    <source>
        <dbReference type="Proteomes" id="UP000182190"/>
    </source>
</evidence>
<evidence type="ECO:0000313" key="2">
    <source>
        <dbReference type="EMBL" id="VXD12147.1"/>
    </source>
</evidence>
<evidence type="ECO:0000256" key="1">
    <source>
        <dbReference type="ARBA" id="ARBA00023118"/>
    </source>
</evidence>
<dbReference type="InterPro" id="IPR021124">
    <property type="entry name" value="CRISPR-assoc_prot_Cas5"/>
</dbReference>
<dbReference type="Proteomes" id="UP000182190">
    <property type="component" value="Unassembled WGS sequence"/>
</dbReference>
<gene>
    <name evidence="2" type="ORF">PL9631_1050018</name>
</gene>